<feature type="transmembrane region" description="Helical" evidence="9">
    <location>
        <begin position="183"/>
        <end position="211"/>
    </location>
</feature>
<evidence type="ECO:0000313" key="11">
    <source>
        <dbReference type="Proteomes" id="UP000823941"/>
    </source>
</evidence>
<comment type="caution">
    <text evidence="10">The sequence shown here is derived from an EMBL/GenBank/DDBJ whole genome shotgun (WGS) entry which is preliminary data.</text>
</comment>
<dbReference type="EMBL" id="JAHIBW010000005">
    <property type="protein sequence ID" value="KAG7310730.1"/>
    <property type="molecule type" value="Genomic_DNA"/>
</dbReference>
<comment type="subcellular location">
    <subcellularLocation>
        <location evidence="1">Endoplasmic reticulum membrane</location>
        <topology evidence="1">Multi-pass membrane protein</topology>
    </subcellularLocation>
</comment>
<keyword evidence="5 9" id="KW-0812">Transmembrane</keyword>
<name>A0ABQ7R0A5_PLUXY</name>
<accession>A0ABQ7R0A5</accession>
<feature type="transmembrane region" description="Helical" evidence="9">
    <location>
        <begin position="283"/>
        <end position="301"/>
    </location>
</feature>
<feature type="transmembrane region" description="Helical" evidence="9">
    <location>
        <begin position="256"/>
        <end position="276"/>
    </location>
</feature>
<evidence type="ECO:0000256" key="5">
    <source>
        <dbReference type="ARBA" id="ARBA00022692"/>
    </source>
</evidence>
<feature type="transmembrane region" description="Helical" evidence="9">
    <location>
        <begin position="355"/>
        <end position="377"/>
    </location>
</feature>
<feature type="transmembrane region" description="Helical" evidence="9">
    <location>
        <begin position="84"/>
        <end position="102"/>
    </location>
</feature>
<keyword evidence="4" id="KW-0337">GPI-anchor biosynthesis</keyword>
<evidence type="ECO:0000256" key="4">
    <source>
        <dbReference type="ARBA" id="ARBA00022502"/>
    </source>
</evidence>
<dbReference type="Pfam" id="PF06728">
    <property type="entry name" value="PIG-U"/>
    <property type="match status" value="1"/>
</dbReference>
<keyword evidence="11" id="KW-1185">Reference proteome</keyword>
<evidence type="ECO:0000256" key="2">
    <source>
        <dbReference type="ARBA" id="ARBA00004687"/>
    </source>
</evidence>
<gene>
    <name evidence="10" type="ORF">JYU34_003538</name>
</gene>
<protein>
    <recommendedName>
        <fullName evidence="12">Phosphatidylinositol glycan anchor biosynthesis class U protein</fullName>
    </recommendedName>
</protein>
<feature type="transmembrane region" description="Helical" evidence="9">
    <location>
        <begin position="383"/>
        <end position="409"/>
    </location>
</feature>
<evidence type="ECO:0000256" key="1">
    <source>
        <dbReference type="ARBA" id="ARBA00004477"/>
    </source>
</evidence>
<evidence type="ECO:0000256" key="9">
    <source>
        <dbReference type="SAM" id="Phobius"/>
    </source>
</evidence>
<dbReference type="InterPro" id="IPR009600">
    <property type="entry name" value="PIG-U"/>
</dbReference>
<evidence type="ECO:0000256" key="7">
    <source>
        <dbReference type="ARBA" id="ARBA00022989"/>
    </source>
</evidence>
<comment type="pathway">
    <text evidence="2">Glycolipid biosynthesis; glycosylphosphatidylinositol-anchor biosynthesis.</text>
</comment>
<keyword evidence="6" id="KW-0256">Endoplasmic reticulum</keyword>
<keyword evidence="7 9" id="KW-1133">Transmembrane helix</keyword>
<evidence type="ECO:0000256" key="6">
    <source>
        <dbReference type="ARBA" id="ARBA00022824"/>
    </source>
</evidence>
<organism evidence="10 11">
    <name type="scientific">Plutella xylostella</name>
    <name type="common">Diamondback moth</name>
    <name type="synonym">Plutella maculipennis</name>
    <dbReference type="NCBI Taxonomy" id="51655"/>
    <lineage>
        <taxon>Eukaryota</taxon>
        <taxon>Metazoa</taxon>
        <taxon>Ecdysozoa</taxon>
        <taxon>Arthropoda</taxon>
        <taxon>Hexapoda</taxon>
        <taxon>Insecta</taxon>
        <taxon>Pterygota</taxon>
        <taxon>Neoptera</taxon>
        <taxon>Endopterygota</taxon>
        <taxon>Lepidoptera</taxon>
        <taxon>Glossata</taxon>
        <taxon>Ditrysia</taxon>
        <taxon>Yponomeutoidea</taxon>
        <taxon>Plutellidae</taxon>
        <taxon>Plutella</taxon>
    </lineage>
</organism>
<dbReference type="Proteomes" id="UP000823941">
    <property type="component" value="Chromosome 5"/>
</dbReference>
<evidence type="ECO:0000256" key="3">
    <source>
        <dbReference type="ARBA" id="ARBA00010026"/>
    </source>
</evidence>
<evidence type="ECO:0008006" key="12">
    <source>
        <dbReference type="Google" id="ProtNLM"/>
    </source>
</evidence>
<feature type="transmembrane region" description="Helical" evidence="9">
    <location>
        <begin position="313"/>
        <end position="343"/>
    </location>
</feature>
<reference evidence="10 11" key="1">
    <citation type="submission" date="2021-06" db="EMBL/GenBank/DDBJ databases">
        <title>A haploid diamondback moth (Plutella xylostella L.) genome assembly resolves 31 chromosomes and identifies a diamide resistance mutation.</title>
        <authorList>
            <person name="Ward C.M."/>
            <person name="Perry K.D."/>
            <person name="Baker G."/>
            <person name="Powis K."/>
            <person name="Heckel D.G."/>
            <person name="Baxter S.W."/>
        </authorList>
    </citation>
    <scope>NUCLEOTIDE SEQUENCE [LARGE SCALE GENOMIC DNA]</scope>
    <source>
        <strain evidence="10 11">LV</strain>
        <tissue evidence="10">Single pupa</tissue>
    </source>
</reference>
<evidence type="ECO:0000256" key="8">
    <source>
        <dbReference type="ARBA" id="ARBA00023136"/>
    </source>
</evidence>
<evidence type="ECO:0000313" key="10">
    <source>
        <dbReference type="EMBL" id="KAG7310730.1"/>
    </source>
</evidence>
<feature type="transmembrane region" description="Helical" evidence="9">
    <location>
        <begin position="223"/>
        <end position="244"/>
    </location>
</feature>
<keyword evidence="8 9" id="KW-0472">Membrane</keyword>
<comment type="similarity">
    <text evidence="3">Belongs to the PIGU family.</text>
</comment>
<dbReference type="PANTHER" id="PTHR13121">
    <property type="entry name" value="GPI TRANSAMIDASE COMPONENT PIG-U"/>
    <property type="match status" value="1"/>
</dbReference>
<proteinExistence type="inferred from homology"/>
<sequence>MKVTMSKLLKYLAAGVVRYWLMHTDYWQTISNRVEIATPLNSWKRLTEGVYLYDHDVNPYEGDAFHESPIMLIVFHFLMKKVPYLLPLIFTIIDLITAHLLYKTAKSFVAMFKDAQESAKDEVAEESKGMLLQDSDLAEVPNYVLSVYLFNPYSVLNCVGMTTTVVQNVLVTGALWSAAGSQQVLACLCLALATHQALYPVLLIVPISLLLADMKKGCNKCSYIRTLLIFVLCWGFLTYISAFIMDGSYDYLNNTYGLILTIPNLKPNIGLFWYFFTEMFEHFRLLFICAFQINALALYIIPLTLRFKKEPVLLATVLIALSTIFRSYPCVGDVGFYLALLPLWKHLFSFMQQKFIVGCAFIITSALGPTVWHLWIYSGSANANFFFGVTLSFATAQIFLITDLLFAYIKREFTLKHGTSRDIDGRPAKLVLR</sequence>
<dbReference type="PANTHER" id="PTHR13121:SF0">
    <property type="entry name" value="PHOSPHATIDYLINOSITOL GLYCAN ANCHOR BIOSYNTHESIS CLASS U PROTEIN"/>
    <property type="match status" value="1"/>
</dbReference>